<dbReference type="EMBL" id="OZ035824">
    <property type="protein sequence ID" value="CAL1592643.1"/>
    <property type="molecule type" value="Genomic_DNA"/>
</dbReference>
<reference evidence="1 2" key="1">
    <citation type="submission" date="2024-04" db="EMBL/GenBank/DDBJ databases">
        <authorList>
            <person name="Waldvogel A.-M."/>
            <person name="Schoenle A."/>
        </authorList>
    </citation>
    <scope>NUCLEOTIDE SEQUENCE [LARGE SCALE GENOMIC DNA]</scope>
</reference>
<keyword evidence="2" id="KW-1185">Reference proteome</keyword>
<evidence type="ECO:0000313" key="2">
    <source>
        <dbReference type="Proteomes" id="UP001497482"/>
    </source>
</evidence>
<organism evidence="1 2">
    <name type="scientific">Knipowitschia caucasica</name>
    <name type="common">Caucasian dwarf goby</name>
    <name type="synonym">Pomatoschistus caucasicus</name>
    <dbReference type="NCBI Taxonomy" id="637954"/>
    <lineage>
        <taxon>Eukaryota</taxon>
        <taxon>Metazoa</taxon>
        <taxon>Chordata</taxon>
        <taxon>Craniata</taxon>
        <taxon>Vertebrata</taxon>
        <taxon>Euteleostomi</taxon>
        <taxon>Actinopterygii</taxon>
        <taxon>Neopterygii</taxon>
        <taxon>Teleostei</taxon>
        <taxon>Neoteleostei</taxon>
        <taxon>Acanthomorphata</taxon>
        <taxon>Gobiaria</taxon>
        <taxon>Gobiiformes</taxon>
        <taxon>Gobioidei</taxon>
        <taxon>Gobiidae</taxon>
        <taxon>Gobiinae</taxon>
        <taxon>Knipowitschia</taxon>
    </lineage>
</organism>
<dbReference type="Proteomes" id="UP001497482">
    <property type="component" value="Chromosome 2"/>
</dbReference>
<proteinExistence type="predicted"/>
<protein>
    <submittedName>
        <fullName evidence="1">Uncharacterized protein</fullName>
    </submittedName>
</protein>
<dbReference type="AlphaFoldDB" id="A0AAV2KVF4"/>
<name>A0AAV2KVF4_KNICA</name>
<sequence length="84" mass="9265">MGRAEAARFKSVTSTQNPDLYRARHPFPWVGQEDTTQVPRLPSTSVSAPLLPCMYRLHIAVIAPVLTSACRERASVTKAEQMPA</sequence>
<evidence type="ECO:0000313" key="1">
    <source>
        <dbReference type="EMBL" id="CAL1592643.1"/>
    </source>
</evidence>
<accession>A0AAV2KVF4</accession>
<gene>
    <name evidence="1" type="ORF">KC01_LOCUS21869</name>
</gene>